<name>A0A0G3HED0_9CORY</name>
<sequence>MNLLPEPWWLPALLAAVLLIDAIASIKPPKFISDCLTGVGFPREWWWTLIAIKLLAVTGLIIGMWVPGVGLAATCGVIAYFLCAAAAHLRARFTGVSFWMNCLGMLAFSVLVLVFSFLL</sequence>
<dbReference type="RefSeq" id="WP_047253674.1">
    <property type="nucleotide sequence ID" value="NZ_CP011545.1"/>
</dbReference>
<keyword evidence="2 5" id="KW-0812">Transmembrane</keyword>
<evidence type="ECO:0000256" key="1">
    <source>
        <dbReference type="ARBA" id="ARBA00004141"/>
    </source>
</evidence>
<organism evidence="6 7">
    <name type="scientific">Corynebacterium testudinoris</name>
    <dbReference type="NCBI Taxonomy" id="136857"/>
    <lineage>
        <taxon>Bacteria</taxon>
        <taxon>Bacillati</taxon>
        <taxon>Actinomycetota</taxon>
        <taxon>Actinomycetes</taxon>
        <taxon>Mycobacteriales</taxon>
        <taxon>Corynebacteriaceae</taxon>
        <taxon>Corynebacterium</taxon>
    </lineage>
</organism>
<proteinExistence type="predicted"/>
<gene>
    <name evidence="6" type="ORF">CTEST_10530</name>
</gene>
<evidence type="ECO:0000313" key="6">
    <source>
        <dbReference type="EMBL" id="AKK09527.1"/>
    </source>
</evidence>
<evidence type="ECO:0000256" key="3">
    <source>
        <dbReference type="ARBA" id="ARBA00022989"/>
    </source>
</evidence>
<feature type="transmembrane region" description="Helical" evidence="5">
    <location>
        <begin position="98"/>
        <end position="118"/>
    </location>
</feature>
<dbReference type="Proteomes" id="UP000035540">
    <property type="component" value="Chromosome"/>
</dbReference>
<dbReference type="EMBL" id="CP011545">
    <property type="protein sequence ID" value="AKK09527.1"/>
    <property type="molecule type" value="Genomic_DNA"/>
</dbReference>
<dbReference type="KEGG" id="cted:CTEST_10530"/>
<accession>A0A0G3HED0</accession>
<evidence type="ECO:0000313" key="7">
    <source>
        <dbReference type="Proteomes" id="UP000035540"/>
    </source>
</evidence>
<keyword evidence="4 5" id="KW-0472">Membrane</keyword>
<evidence type="ECO:0000256" key="2">
    <source>
        <dbReference type="ARBA" id="ARBA00022692"/>
    </source>
</evidence>
<feature type="transmembrane region" description="Helical" evidence="5">
    <location>
        <begin position="71"/>
        <end position="91"/>
    </location>
</feature>
<reference evidence="7" key="2">
    <citation type="submission" date="2015-05" db="EMBL/GenBank/DDBJ databases">
        <title>Complete genome sequence of Corynebacterium testudinoris DSM 44614, recovered from necrotic lesions in the mouth of a tortoise.</title>
        <authorList>
            <person name="Ruckert C."/>
            <person name="Albersmeier A."/>
            <person name="Winkler A."/>
            <person name="Tauch A."/>
        </authorList>
    </citation>
    <scope>NUCLEOTIDE SEQUENCE [LARGE SCALE GENOMIC DNA]</scope>
    <source>
        <strain evidence="7">DSM 44614</strain>
    </source>
</reference>
<evidence type="ECO:0000256" key="5">
    <source>
        <dbReference type="SAM" id="Phobius"/>
    </source>
</evidence>
<keyword evidence="7" id="KW-1185">Reference proteome</keyword>
<dbReference type="STRING" id="136857.CTEST_10530"/>
<protein>
    <submittedName>
        <fullName evidence="6">DoxX-like family</fullName>
    </submittedName>
</protein>
<dbReference type="PATRIC" id="fig|136857.5.peg.2090"/>
<feature type="transmembrane region" description="Helical" evidence="5">
    <location>
        <begin position="6"/>
        <end position="24"/>
    </location>
</feature>
<dbReference type="GO" id="GO:0016020">
    <property type="term" value="C:membrane"/>
    <property type="evidence" value="ECO:0007669"/>
    <property type="project" value="UniProtKB-SubCell"/>
</dbReference>
<dbReference type="InterPro" id="IPR032808">
    <property type="entry name" value="DoxX"/>
</dbReference>
<dbReference type="OrthoDB" id="4377071at2"/>
<comment type="subcellular location">
    <subcellularLocation>
        <location evidence="1">Membrane</location>
        <topology evidence="1">Multi-pass membrane protein</topology>
    </subcellularLocation>
</comment>
<keyword evidence="3 5" id="KW-1133">Transmembrane helix</keyword>
<evidence type="ECO:0000256" key="4">
    <source>
        <dbReference type="ARBA" id="ARBA00023136"/>
    </source>
</evidence>
<reference evidence="6 7" key="1">
    <citation type="journal article" date="2015" name="Genome Announc.">
        <title>Complete Genome Sequence of the Type Strain Corynebacterium testudinoris DSM 44614, Recovered from Necrotic Lesions in the Mouth of a Tortoise.</title>
        <authorList>
            <person name="Ruckert C."/>
            <person name="Kriete M."/>
            <person name="Jaenicke S."/>
            <person name="Winkler A."/>
            <person name="Tauch A."/>
        </authorList>
    </citation>
    <scope>NUCLEOTIDE SEQUENCE [LARGE SCALE GENOMIC DNA]</scope>
    <source>
        <strain evidence="6 7">DSM 44614</strain>
    </source>
</reference>
<dbReference type="AlphaFoldDB" id="A0A0G3HED0"/>
<dbReference type="Pfam" id="PF13564">
    <property type="entry name" value="DoxX_2"/>
    <property type="match status" value="1"/>
</dbReference>